<gene>
    <name evidence="1" type="ORF">AB0K36_14695</name>
</gene>
<organism evidence="1 2">
    <name type="scientific">Streptomyces kurssanovii</name>
    <dbReference type="NCBI Taxonomy" id="67312"/>
    <lineage>
        <taxon>Bacteria</taxon>
        <taxon>Bacillati</taxon>
        <taxon>Actinomycetota</taxon>
        <taxon>Actinomycetes</taxon>
        <taxon>Kitasatosporales</taxon>
        <taxon>Streptomycetaceae</taxon>
        <taxon>Streptomyces</taxon>
    </lineage>
</organism>
<dbReference type="Proteomes" id="UP001552521">
    <property type="component" value="Unassembled WGS sequence"/>
</dbReference>
<reference evidence="1 2" key="1">
    <citation type="submission" date="2024-06" db="EMBL/GenBank/DDBJ databases">
        <title>The Natural Products Discovery Center: Release of the First 8490 Sequenced Strains for Exploring Actinobacteria Biosynthetic Diversity.</title>
        <authorList>
            <person name="Kalkreuter E."/>
            <person name="Kautsar S.A."/>
            <person name="Yang D."/>
            <person name="Bader C.D."/>
            <person name="Teijaro C.N."/>
            <person name="Fluegel L."/>
            <person name="Davis C.M."/>
            <person name="Simpson J.R."/>
            <person name="Lauterbach L."/>
            <person name="Steele A.D."/>
            <person name="Gui C."/>
            <person name="Meng S."/>
            <person name="Li G."/>
            <person name="Viehrig K."/>
            <person name="Ye F."/>
            <person name="Su P."/>
            <person name="Kiefer A.F."/>
            <person name="Nichols A."/>
            <person name="Cepeda A.J."/>
            <person name="Yan W."/>
            <person name="Fan B."/>
            <person name="Jiang Y."/>
            <person name="Adhikari A."/>
            <person name="Zheng C.-J."/>
            <person name="Schuster L."/>
            <person name="Cowan T.M."/>
            <person name="Smanski M.J."/>
            <person name="Chevrette M.G."/>
            <person name="De Carvalho L.P.S."/>
            <person name="Shen B."/>
        </authorList>
    </citation>
    <scope>NUCLEOTIDE SEQUENCE [LARGE SCALE GENOMIC DNA]</scope>
    <source>
        <strain evidence="1 2">NPDC049344</strain>
    </source>
</reference>
<dbReference type="EMBL" id="JBFAQK010000016">
    <property type="protein sequence ID" value="MEV4682016.1"/>
    <property type="molecule type" value="Genomic_DNA"/>
</dbReference>
<proteinExistence type="predicted"/>
<name>A0ABV3HUE4_9ACTN</name>
<comment type="caution">
    <text evidence="1">The sequence shown here is derived from an EMBL/GenBank/DDBJ whole genome shotgun (WGS) entry which is preliminary data.</text>
</comment>
<sequence>MAEELEFAPFMQSSVGAALSSTVPDGPALISPQLTLVGPDQEVTVRPPLGDLRMLGPEGVIGIDTRRVVRVDPPAGLQDAEPNYMACIEFDAPELPWLFTPARPDGDKLRPWLVLAALETAGHPLQSGRTLPFVDVDTAALPSLGQSWQWAHVQRPAGRSEPLISRLLCPLRLKSDTDYTACVVPAFQGGVVAGLTGGLTEAEPHGDAWWPGQGAVRLPVYYSWPFRTGAPVDFEQLATAVVPLSPDESALLAGRTVDITEPWLYDEPLASDGPPGTRQTITVQGALQLVDTPTEEAGTALVDFAERVAVYIDRGREDVVAPPLYGGHPAVRDRIDDREEGWIEELNLGPETRIAASLGTGWVRDNQEWLMARAWDQIGAVRDANRLRNRTAFCAEVSGSVHRRNVQTLAPDETLGFAAPVRDRVRTDSGLPLKTEVTVSPAPNELVAPVLRRLLRRRGPLARHAGLDGESYARRTLSGELLPPLPTALVTRPTQPEPTEGEDAHELNATVNNAVRTTGELRDAERIRLLSAMAPSALANGFDTQASAITALLDRPATTLAVAPEPEEEPLTGATRLFRALSVADPANLVGDVSPAFAERPPDTVMTLTEPDTALAPDVSMTDDPATHILEFGVPVAADGMRDRLAQALDPGRLLSDRLGSRIAVLSEDAYTLPEAPGEPIMAAPDFTAPMALALQKDAPDWFLPGSATIPDDRAVLLQANAPFIASFMVGVNDEMNREMRWREYPTDLRGSPFTHFWPRPDGAPDVPPVHSWAREQGLGAQLALDAGEVDVLLIRGRLVRRYPNLIVAAVPASAVSESENLAEGTWQHPKMVLTLDERTVAYTFVLDEDIHDWWFVLAENSYRMRFGFDIPVPPPPPPPPYQHWSDLTWQVPEGGFADLSVMPDVPAKEHAPDRWNAATVAMVSLQRPFRVLMSARKLIGEP</sequence>
<dbReference type="RefSeq" id="WP_364593278.1">
    <property type="nucleotide sequence ID" value="NZ_JBFAQK010000016.1"/>
</dbReference>
<evidence type="ECO:0000313" key="2">
    <source>
        <dbReference type="Proteomes" id="UP001552521"/>
    </source>
</evidence>
<keyword evidence="2" id="KW-1185">Reference proteome</keyword>
<protein>
    <submittedName>
        <fullName evidence="1">Uncharacterized protein</fullName>
    </submittedName>
</protein>
<accession>A0ABV3HUE4</accession>
<evidence type="ECO:0000313" key="1">
    <source>
        <dbReference type="EMBL" id="MEV4682016.1"/>
    </source>
</evidence>